<name>A0A371XD90_9HYPH</name>
<feature type="transmembrane region" description="Helical" evidence="1">
    <location>
        <begin position="457"/>
        <end position="481"/>
    </location>
</feature>
<sequence>MAKEPVQAVVEARPDETTIAEVFRTVWRKRGIVLIALAIGILIGLWAAASSFPRAPAPVTHYISLTGMEITRQGNVGDPNDRLKIVVTYPNGSVFLPRDLLDPQVLQRVREQLGLGNDVPLNGGIGVSFEAPWTEGIMRRYKERLAVRGITQADIDSLNSDLERDLLSANMGGLRIDVSPAALGVSGSVAVAIAKALPQAWRDVYTDRYRTLLNTDLPNLMAEQDDGDLSNPPSVTAAQMKIVSMLRGLDMMANDNRLATVTNANGLTANDLEANLRQFRTVHFAPFAAPVFATDNPSVVAYRKDLESRLAASKREAETMNRTLQDVLSNPIGKAALQPSMESVVQSDGTMLSQLLALAQRASLTPMVPDIMNKRDQINANIGRLERELIMISSPGAPQASSENPADIAAALRKLTEDYRSLYTASVDRLRTASSTFYADLSAPAIPAQPTITPRTIALFAAPIALALLAAIAYMVLAALVSRYVVRR</sequence>
<keyword evidence="1" id="KW-1133">Transmembrane helix</keyword>
<evidence type="ECO:0000313" key="2">
    <source>
        <dbReference type="EMBL" id="RFC67208.1"/>
    </source>
</evidence>
<comment type="caution">
    <text evidence="2">The sequence shown here is derived from an EMBL/GenBank/DDBJ whole genome shotgun (WGS) entry which is preliminary data.</text>
</comment>
<evidence type="ECO:0000313" key="3">
    <source>
        <dbReference type="Proteomes" id="UP000262379"/>
    </source>
</evidence>
<protein>
    <submittedName>
        <fullName evidence="2">Uncharacterized protein</fullName>
    </submittedName>
</protein>
<gene>
    <name evidence="2" type="ORF">DY251_11625</name>
</gene>
<dbReference type="RefSeq" id="WP_116624082.1">
    <property type="nucleotide sequence ID" value="NZ_QURN01000008.1"/>
</dbReference>
<reference evidence="3" key="1">
    <citation type="submission" date="2018-08" db="EMBL/GenBank/DDBJ databases">
        <authorList>
            <person name="Im W.T."/>
        </authorList>
    </citation>
    <scope>NUCLEOTIDE SEQUENCE [LARGE SCALE GENOMIC DNA]</scope>
    <source>
        <strain evidence="3">LA-28</strain>
    </source>
</reference>
<keyword evidence="3" id="KW-1185">Reference proteome</keyword>
<dbReference type="EMBL" id="QURN01000008">
    <property type="protein sequence ID" value="RFC67208.1"/>
    <property type="molecule type" value="Genomic_DNA"/>
</dbReference>
<dbReference type="Proteomes" id="UP000262379">
    <property type="component" value="Unassembled WGS sequence"/>
</dbReference>
<keyword evidence="1" id="KW-0812">Transmembrane</keyword>
<dbReference type="AlphaFoldDB" id="A0A371XD90"/>
<evidence type="ECO:0000256" key="1">
    <source>
        <dbReference type="SAM" id="Phobius"/>
    </source>
</evidence>
<proteinExistence type="predicted"/>
<keyword evidence="1" id="KW-0472">Membrane</keyword>
<organism evidence="2 3">
    <name type="scientific">Mesorhizobium denitrificans</name>
    <dbReference type="NCBI Taxonomy" id="2294114"/>
    <lineage>
        <taxon>Bacteria</taxon>
        <taxon>Pseudomonadati</taxon>
        <taxon>Pseudomonadota</taxon>
        <taxon>Alphaproteobacteria</taxon>
        <taxon>Hyphomicrobiales</taxon>
        <taxon>Phyllobacteriaceae</taxon>
        <taxon>Mesorhizobium</taxon>
    </lineage>
</organism>
<feature type="transmembrane region" description="Helical" evidence="1">
    <location>
        <begin position="31"/>
        <end position="49"/>
    </location>
</feature>
<accession>A0A371XD90</accession>